<proteinExistence type="predicted"/>
<protein>
    <submittedName>
        <fullName evidence="1">Uncharacterized protein</fullName>
    </submittedName>
</protein>
<dbReference type="PANTHER" id="PTHR28532:SF1">
    <property type="entry name" value="ORAL CANCER OVEREXPRESSED 1"/>
    <property type="match status" value="1"/>
</dbReference>
<dbReference type="AlphaFoldDB" id="A0A6B2LQ09"/>
<evidence type="ECO:0000313" key="1">
    <source>
        <dbReference type="EMBL" id="NDV39289.1"/>
    </source>
</evidence>
<sequence length="133" mass="15103">MVGVEEKLIETGKQEGINDGRRIGRENGLNSGYASGFELANEIGYYAGCVEGWLLIYNKFPQQFSTRTQKTLLQIKELIGSFHYDPTNPLLTDHVQKIRTKFKVLASQVGHSQKYLIDPEAHQPKPHQNNINF</sequence>
<reference evidence="1" key="1">
    <citation type="journal article" date="2020" name="J. Eukaryot. Microbiol.">
        <title>De novo Sequencing, Assembly and Annotation of the Transcriptome for the Free-Living Testate Amoeba Arcella intermedia.</title>
        <authorList>
            <person name="Ribeiro G.M."/>
            <person name="Porfirio-Sousa A.L."/>
            <person name="Maurer-Alcala X.X."/>
            <person name="Katz L.A."/>
            <person name="Lahr D.J.G."/>
        </authorList>
    </citation>
    <scope>NUCLEOTIDE SEQUENCE</scope>
</reference>
<dbReference type="PANTHER" id="PTHR28532">
    <property type="entry name" value="GEO13458P1"/>
    <property type="match status" value="1"/>
</dbReference>
<organism evidence="1">
    <name type="scientific">Arcella intermedia</name>
    <dbReference type="NCBI Taxonomy" id="1963864"/>
    <lineage>
        <taxon>Eukaryota</taxon>
        <taxon>Amoebozoa</taxon>
        <taxon>Tubulinea</taxon>
        <taxon>Elardia</taxon>
        <taxon>Arcellinida</taxon>
        <taxon>Sphaerothecina</taxon>
        <taxon>Arcellidae</taxon>
        <taxon>Arcella</taxon>
    </lineage>
</organism>
<name>A0A6B2LQ09_9EUKA</name>
<dbReference type="EMBL" id="GIBP01010320">
    <property type="protein sequence ID" value="NDV39289.1"/>
    <property type="molecule type" value="Transcribed_RNA"/>
</dbReference>
<accession>A0A6B2LQ09</accession>
<dbReference type="InterPro" id="IPR052436">
    <property type="entry name" value="LTO1_adapter"/>
</dbReference>